<organism evidence="4 5">
    <name type="scientific">Blautia hansenii</name>
    <name type="common">Ruminococcus hansenii</name>
    <dbReference type="NCBI Taxonomy" id="1322"/>
    <lineage>
        <taxon>Bacteria</taxon>
        <taxon>Bacillati</taxon>
        <taxon>Bacillota</taxon>
        <taxon>Clostridia</taxon>
        <taxon>Lachnospirales</taxon>
        <taxon>Lachnospiraceae</taxon>
        <taxon>Blautia</taxon>
    </lineage>
</organism>
<comment type="caution">
    <text evidence="4">The sequence shown here is derived from an EMBL/GenBank/DDBJ whole genome shotgun (WGS) entry which is preliminary data.</text>
</comment>
<evidence type="ECO:0000256" key="2">
    <source>
        <dbReference type="SAM" id="Phobius"/>
    </source>
</evidence>
<evidence type="ECO:0000256" key="1">
    <source>
        <dbReference type="SAM" id="Coils"/>
    </source>
</evidence>
<dbReference type="InterPro" id="IPR027417">
    <property type="entry name" value="P-loop_NTPase"/>
</dbReference>
<dbReference type="RefSeq" id="WP_173748879.1">
    <property type="nucleotide sequence ID" value="NZ_JAAITA010000006.1"/>
</dbReference>
<evidence type="ECO:0000313" key="4">
    <source>
        <dbReference type="EMBL" id="NSJ85849.1"/>
    </source>
</evidence>
<dbReference type="EMBL" id="JAAITA010000006">
    <property type="protein sequence ID" value="NSJ85849.1"/>
    <property type="molecule type" value="Genomic_DNA"/>
</dbReference>
<name>A0ABX2I6M1_BLAHA</name>
<dbReference type="PANTHER" id="PTHR41259:SF1">
    <property type="entry name" value="DOUBLE-STRAND BREAK REPAIR RAD50 ATPASE, PUTATIVE-RELATED"/>
    <property type="match status" value="1"/>
</dbReference>
<dbReference type="Proteomes" id="UP000822142">
    <property type="component" value="Unassembled WGS sequence"/>
</dbReference>
<keyword evidence="1" id="KW-0175">Coiled coil</keyword>
<keyword evidence="2" id="KW-0812">Transmembrane</keyword>
<feature type="transmembrane region" description="Helical" evidence="2">
    <location>
        <begin position="278"/>
        <end position="298"/>
    </location>
</feature>
<feature type="coiled-coil region" evidence="1">
    <location>
        <begin position="180"/>
        <end position="256"/>
    </location>
</feature>
<evidence type="ECO:0000259" key="3">
    <source>
        <dbReference type="Pfam" id="PF13476"/>
    </source>
</evidence>
<protein>
    <submittedName>
        <fullName evidence="4">AAA family ATPase</fullName>
    </submittedName>
</protein>
<proteinExistence type="predicted"/>
<dbReference type="SUPFAM" id="SSF52540">
    <property type="entry name" value="P-loop containing nucleoside triphosphate hydrolases"/>
    <property type="match status" value="1"/>
</dbReference>
<keyword evidence="5" id="KW-1185">Reference proteome</keyword>
<dbReference type="PANTHER" id="PTHR41259">
    <property type="entry name" value="DOUBLE-STRAND BREAK REPAIR RAD50 ATPASE, PUTATIVE-RELATED"/>
    <property type="match status" value="1"/>
</dbReference>
<dbReference type="Pfam" id="PF13476">
    <property type="entry name" value="AAA_23"/>
    <property type="match status" value="1"/>
</dbReference>
<reference evidence="4 5" key="1">
    <citation type="journal article" date="2020" name="Cell Host Microbe">
        <title>Functional and Genomic Variation between Human-Derived Isolates of Lachnospiraceae Reveals Inter- and Intra-Species Diversity.</title>
        <authorList>
            <person name="Sorbara M.T."/>
            <person name="Littmann E.R."/>
            <person name="Fontana E."/>
            <person name="Moody T.U."/>
            <person name="Kohout C.E."/>
            <person name="Gjonbalaj M."/>
            <person name="Eaton V."/>
            <person name="Seok R."/>
            <person name="Leiner I.M."/>
            <person name="Pamer E.G."/>
        </authorList>
    </citation>
    <scope>NUCLEOTIDE SEQUENCE [LARGE SCALE GENOMIC DNA]</scope>
    <source>
        <strain evidence="4 5">MSK.15.26</strain>
    </source>
</reference>
<feature type="domain" description="Rad50/SbcC-type AAA" evidence="3">
    <location>
        <begin position="5"/>
        <end position="224"/>
    </location>
</feature>
<gene>
    <name evidence="4" type="ORF">G5A70_06620</name>
</gene>
<dbReference type="Gene3D" id="3.40.50.300">
    <property type="entry name" value="P-loop containing nucleotide triphosphate hydrolases"/>
    <property type="match status" value="2"/>
</dbReference>
<dbReference type="InterPro" id="IPR038729">
    <property type="entry name" value="Rad50/SbcC_AAA"/>
</dbReference>
<feature type="transmembrane region" description="Helical" evidence="2">
    <location>
        <begin position="255"/>
        <end position="272"/>
    </location>
</feature>
<keyword evidence="2" id="KW-0472">Membrane</keyword>
<evidence type="ECO:0000313" key="5">
    <source>
        <dbReference type="Proteomes" id="UP000822142"/>
    </source>
</evidence>
<keyword evidence="2" id="KW-1133">Transmembrane helix</keyword>
<feature type="coiled-coil region" evidence="1">
    <location>
        <begin position="320"/>
        <end position="374"/>
    </location>
</feature>
<accession>A0ABX2I6M1</accession>
<sequence length="508" mass="59471">MILNKLLLKSFGKFQNREIVLKEGINVVYGENESGKSTMHTFLRAMFFGLRRMRGKASRTDTYTRYKPWGENARYEGILWFTCGEKRFRLERDFSVPQSPATLFCETDGELLSVADGDLDMLLGNISETVFQNTVFVPQAKSRTEEGLYTELRDYLADFQGTGDIRFNLEGAEEILKGRKKFWEQKEKEEQQKKEQEETRIRYKIQHEQAEMENLEENLKSLEKNSGMLKGQTAKLERAEREAEKQKKSSRRFQTIWRIWTVFLAVIAMLGIGNRISFAVMAFLLCLLLAAGAGLWFYEKRQTFTEDAGREDAENYARIRERQKVLLESQRERVTRLENLEEEYRELRRNNEALLRIRKEIRSITLAMQKLQEAAKRMQGFTGGILTRKMSEAISGITGGKYRQVVLDKNFQIYLDTEETCLELHQVSYGTAEQVYLSLRMACREILCREEELPLVLDETFAMYDRRRLLETLKYISQRNSQVILFSCNKREIEILEEAGIAFHCIEL</sequence>